<evidence type="ECO:0000256" key="12">
    <source>
        <dbReference type="RuleBase" id="RU369079"/>
    </source>
</evidence>
<keyword evidence="9 12" id="KW-1133">Transmembrane helix</keyword>
<keyword evidence="10 12" id="KW-0472">Membrane</keyword>
<evidence type="ECO:0000313" key="14">
    <source>
        <dbReference type="EMBL" id="MFC6762499.1"/>
    </source>
</evidence>
<dbReference type="Gene3D" id="3.40.190.170">
    <property type="entry name" value="Bacterial extracellular solute-binding protein, family 7"/>
    <property type="match status" value="1"/>
</dbReference>
<organism evidence="14 15">
    <name type="scientific">Sulfitobacter porphyrae</name>
    <dbReference type="NCBI Taxonomy" id="1246864"/>
    <lineage>
        <taxon>Bacteria</taxon>
        <taxon>Pseudomonadati</taxon>
        <taxon>Pseudomonadota</taxon>
        <taxon>Alphaproteobacteria</taxon>
        <taxon>Rhodobacterales</taxon>
        <taxon>Roseobacteraceae</taxon>
        <taxon>Sulfitobacter</taxon>
    </lineage>
</organism>
<dbReference type="Pfam" id="PF04290">
    <property type="entry name" value="DctQ"/>
    <property type="match status" value="1"/>
</dbReference>
<dbReference type="EMBL" id="JBHSWG010000004">
    <property type="protein sequence ID" value="MFC6762499.1"/>
    <property type="molecule type" value="Genomic_DNA"/>
</dbReference>
<evidence type="ECO:0000256" key="5">
    <source>
        <dbReference type="ARBA" id="ARBA00022519"/>
    </source>
</evidence>
<keyword evidence="15" id="KW-1185">Reference proteome</keyword>
<evidence type="ECO:0000256" key="9">
    <source>
        <dbReference type="ARBA" id="ARBA00022989"/>
    </source>
</evidence>
<feature type="transmembrane region" description="Helical" evidence="12">
    <location>
        <begin position="307"/>
        <end position="328"/>
    </location>
</feature>
<accession>A0ABW2B9T8</accession>
<keyword evidence="5 12" id="KW-0997">Cell inner membrane</keyword>
<evidence type="ECO:0000313" key="15">
    <source>
        <dbReference type="Proteomes" id="UP001596353"/>
    </source>
</evidence>
<dbReference type="InterPro" id="IPR055348">
    <property type="entry name" value="DctQ"/>
</dbReference>
<proteinExistence type="inferred from homology"/>
<comment type="subcellular location">
    <subcellularLocation>
        <location evidence="2 12">Cell inner membrane</location>
        <topology evidence="2 12">Multi-pass membrane protein</topology>
    </subcellularLocation>
    <subcellularLocation>
        <location evidence="1">Periplasm</location>
    </subcellularLocation>
</comment>
<dbReference type="InterPro" id="IPR038404">
    <property type="entry name" value="TRAP_DctP_sf"/>
</dbReference>
<evidence type="ECO:0000256" key="3">
    <source>
        <dbReference type="ARBA" id="ARBA00022448"/>
    </source>
</evidence>
<dbReference type="Pfam" id="PF03480">
    <property type="entry name" value="DctP"/>
    <property type="match status" value="1"/>
</dbReference>
<evidence type="ECO:0000256" key="2">
    <source>
        <dbReference type="ARBA" id="ARBA00004429"/>
    </source>
</evidence>
<keyword evidence="8" id="KW-0574">Periplasm</keyword>
<dbReference type="Proteomes" id="UP001596353">
    <property type="component" value="Unassembled WGS sequence"/>
</dbReference>
<comment type="subunit">
    <text evidence="12">The complex comprises the extracytoplasmic solute receptor protein and the two transmembrane proteins.</text>
</comment>
<feature type="transmembrane region" description="Helical" evidence="12">
    <location>
        <begin position="349"/>
        <end position="367"/>
    </location>
</feature>
<evidence type="ECO:0000256" key="7">
    <source>
        <dbReference type="ARBA" id="ARBA00022729"/>
    </source>
</evidence>
<comment type="function">
    <text evidence="12">Part of the tripartite ATP-independent periplasmic (TRAP) transport system.</text>
</comment>
<feature type="transmembrane region" description="Helical" evidence="12">
    <location>
        <begin position="267"/>
        <end position="287"/>
    </location>
</feature>
<evidence type="ECO:0000256" key="10">
    <source>
        <dbReference type="ARBA" id="ARBA00023136"/>
    </source>
</evidence>
<keyword evidence="3 12" id="KW-0813">Transport</keyword>
<dbReference type="InterPro" id="IPR007387">
    <property type="entry name" value="TRAP_DctQ"/>
</dbReference>
<reference evidence="15" key="1">
    <citation type="journal article" date="2019" name="Int. J. Syst. Evol. Microbiol.">
        <title>The Global Catalogue of Microorganisms (GCM) 10K type strain sequencing project: providing services to taxonomists for standard genome sequencing and annotation.</title>
        <authorList>
            <consortium name="The Broad Institute Genomics Platform"/>
            <consortium name="The Broad Institute Genome Sequencing Center for Infectious Disease"/>
            <person name="Wu L."/>
            <person name="Ma J."/>
        </authorList>
    </citation>
    <scope>NUCLEOTIDE SEQUENCE [LARGE SCALE GENOMIC DNA]</scope>
    <source>
        <strain evidence="15">CCUG 66188</strain>
    </source>
</reference>
<dbReference type="InterPro" id="IPR018389">
    <property type="entry name" value="DctP_fam"/>
</dbReference>
<feature type="transmembrane region" description="Helical" evidence="12">
    <location>
        <begin position="387"/>
        <end position="410"/>
    </location>
</feature>
<feature type="domain" description="Tripartite ATP-independent periplasmic transporters DctQ component" evidence="13">
    <location>
        <begin position="283"/>
        <end position="413"/>
    </location>
</feature>
<evidence type="ECO:0000256" key="6">
    <source>
        <dbReference type="ARBA" id="ARBA00022692"/>
    </source>
</evidence>
<keyword evidence="4" id="KW-1003">Cell membrane</keyword>
<keyword evidence="6 12" id="KW-0812">Transmembrane</keyword>
<comment type="similarity">
    <text evidence="11 12">Belongs to the TRAP transporter small permease family.</text>
</comment>
<gene>
    <name evidence="14" type="ORF">ACFQFQ_27870</name>
</gene>
<name>A0ABW2B9T8_9RHOB</name>
<evidence type="ECO:0000256" key="8">
    <source>
        <dbReference type="ARBA" id="ARBA00022764"/>
    </source>
</evidence>
<dbReference type="PANTHER" id="PTHR35011:SF10">
    <property type="entry name" value="TRAP TRANSPORTER SMALL PERMEASE PROTEIN"/>
    <property type="match status" value="1"/>
</dbReference>
<dbReference type="PANTHER" id="PTHR35011">
    <property type="entry name" value="2,3-DIKETO-L-GULONATE TRAP TRANSPORTER SMALL PERMEASE PROTEIN YIAM"/>
    <property type="match status" value="1"/>
</dbReference>
<evidence type="ECO:0000256" key="11">
    <source>
        <dbReference type="ARBA" id="ARBA00038436"/>
    </source>
</evidence>
<evidence type="ECO:0000256" key="1">
    <source>
        <dbReference type="ARBA" id="ARBA00004418"/>
    </source>
</evidence>
<protein>
    <recommendedName>
        <fullName evidence="12">TRAP transporter small permease protein</fullName>
    </recommendedName>
</protein>
<evidence type="ECO:0000256" key="4">
    <source>
        <dbReference type="ARBA" id="ARBA00022475"/>
    </source>
</evidence>
<keyword evidence="7" id="KW-0732">Signal</keyword>
<sequence>MTGFLEGSNPLLQISLLPSVNASAMAGSIASWRTYENHLSKVETLEGVELLGLLTLSPGSFYSMNDTEFDDISDFQGVKFWALPGLASRSLSALGAVVSPGPAVRMYEVISGGVVDAYCCLDFSGLAAFNVTQFTRSATELPNGLYSGSFAFYIGSDIWDTISPEDQAIIRGLSGEALARRMIISEAEGEADRAAFIASGGKVHQASDELVAALADAWAPIYQDWTDAADAAGIDGAAALAYYREQVALIAAATEGNRAMFARAWTWVERILEVIMATFLLAMALITAADVVGRYFFSAPLPGGYEIVQYLMALSVFAALPLTTRAEGHLTISLLTDRMGGRARRLHRVIMLFIITLMLAFLAWRMGVQAYHLARGAALSGSLGIPLAQVAYAMTVLAWLAAAVSAVLVVQAIGGKPPAQTKPEEAVE</sequence>
<comment type="caution">
    <text evidence="14">The sequence shown here is derived from an EMBL/GenBank/DDBJ whole genome shotgun (WGS) entry which is preliminary data.</text>
</comment>
<evidence type="ECO:0000259" key="13">
    <source>
        <dbReference type="Pfam" id="PF04290"/>
    </source>
</evidence>